<dbReference type="GO" id="GO:0005737">
    <property type="term" value="C:cytoplasm"/>
    <property type="evidence" value="ECO:0007669"/>
    <property type="project" value="TreeGrafter"/>
</dbReference>
<dbReference type="EMBL" id="JAAALK010000283">
    <property type="protein sequence ID" value="KAG8075551.1"/>
    <property type="molecule type" value="Genomic_DNA"/>
</dbReference>
<gene>
    <name evidence="7" type="ORF">GUJ93_ZPchr0006g46274</name>
</gene>
<evidence type="ECO:0000256" key="4">
    <source>
        <dbReference type="ARBA" id="ARBA00022777"/>
    </source>
</evidence>
<evidence type="ECO:0000313" key="8">
    <source>
        <dbReference type="Proteomes" id="UP000729402"/>
    </source>
</evidence>
<dbReference type="GO" id="GO:0005634">
    <property type="term" value="C:nucleus"/>
    <property type="evidence" value="ECO:0007669"/>
    <property type="project" value="TreeGrafter"/>
</dbReference>
<keyword evidence="3" id="KW-0547">Nucleotide-binding</keyword>
<keyword evidence="8" id="KW-1185">Reference proteome</keyword>
<reference evidence="7" key="1">
    <citation type="journal article" date="2021" name="bioRxiv">
        <title>Whole Genome Assembly and Annotation of Northern Wild Rice, Zizania palustris L., Supports a Whole Genome Duplication in the Zizania Genus.</title>
        <authorList>
            <person name="Haas M."/>
            <person name="Kono T."/>
            <person name="Macchietto M."/>
            <person name="Millas R."/>
            <person name="McGilp L."/>
            <person name="Shao M."/>
            <person name="Duquette J."/>
            <person name="Hirsch C.N."/>
            <person name="Kimball J."/>
        </authorList>
    </citation>
    <scope>NUCLEOTIDE SEQUENCE</scope>
    <source>
        <tissue evidence="7">Fresh leaf tissue</tissue>
    </source>
</reference>
<dbReference type="AlphaFoldDB" id="A0A8J5SGE6"/>
<proteinExistence type="predicted"/>
<keyword evidence="1" id="KW-0723">Serine/threonine-protein kinase</keyword>
<feature type="region of interest" description="Disordered" evidence="6">
    <location>
        <begin position="32"/>
        <end position="54"/>
    </location>
</feature>
<accession>A0A8J5SGE6</accession>
<name>A0A8J5SGE6_ZIZPA</name>
<dbReference type="PANTHER" id="PTHR24057">
    <property type="entry name" value="GLYCOGEN SYNTHASE KINASE-3 ALPHA"/>
    <property type="match status" value="1"/>
</dbReference>
<evidence type="ECO:0000256" key="6">
    <source>
        <dbReference type="SAM" id="MobiDB-lite"/>
    </source>
</evidence>
<comment type="caution">
    <text evidence="7">The sequence shown here is derived from an EMBL/GenBank/DDBJ whole genome shotgun (WGS) entry which is preliminary data.</text>
</comment>
<dbReference type="GO" id="GO:0009742">
    <property type="term" value="P:brassinosteroid mediated signaling pathway"/>
    <property type="evidence" value="ECO:0007669"/>
    <property type="project" value="TreeGrafter"/>
</dbReference>
<evidence type="ECO:0000256" key="3">
    <source>
        <dbReference type="ARBA" id="ARBA00022741"/>
    </source>
</evidence>
<dbReference type="GO" id="GO:0030154">
    <property type="term" value="P:cell differentiation"/>
    <property type="evidence" value="ECO:0007669"/>
    <property type="project" value="TreeGrafter"/>
</dbReference>
<organism evidence="7 8">
    <name type="scientific">Zizania palustris</name>
    <name type="common">Northern wild rice</name>
    <dbReference type="NCBI Taxonomy" id="103762"/>
    <lineage>
        <taxon>Eukaryota</taxon>
        <taxon>Viridiplantae</taxon>
        <taxon>Streptophyta</taxon>
        <taxon>Embryophyta</taxon>
        <taxon>Tracheophyta</taxon>
        <taxon>Spermatophyta</taxon>
        <taxon>Magnoliopsida</taxon>
        <taxon>Liliopsida</taxon>
        <taxon>Poales</taxon>
        <taxon>Poaceae</taxon>
        <taxon>BOP clade</taxon>
        <taxon>Oryzoideae</taxon>
        <taxon>Oryzeae</taxon>
        <taxon>Zizaniinae</taxon>
        <taxon>Zizania</taxon>
    </lineage>
</organism>
<dbReference type="PANTHER" id="PTHR24057:SF5">
    <property type="entry name" value="SHAGGY-RELATED PROTEIN KINASE IOTA-RELATED"/>
    <property type="match status" value="1"/>
</dbReference>
<dbReference type="Proteomes" id="UP000729402">
    <property type="component" value="Unassembled WGS sequence"/>
</dbReference>
<evidence type="ECO:0000256" key="1">
    <source>
        <dbReference type="ARBA" id="ARBA00022527"/>
    </source>
</evidence>
<protein>
    <submittedName>
        <fullName evidence="7">Uncharacterized protein</fullName>
    </submittedName>
</protein>
<dbReference type="InterPro" id="IPR050591">
    <property type="entry name" value="GSK-3"/>
</dbReference>
<keyword evidence="5" id="KW-0067">ATP-binding</keyword>
<dbReference type="OrthoDB" id="272141at2759"/>
<sequence>MLVEIIKVLGTPTREEIRWMNPNSQLHRIQVSSDKSMSMAQDLSQENASRSNRSCIPSPSIFIKSAMYCCHPSVVFLLTLSGSEPHARLPNGRPFPSLFNFKQELANAHPELVSRLLPEHAGRHSGS</sequence>
<evidence type="ECO:0000313" key="7">
    <source>
        <dbReference type="EMBL" id="KAG8075551.1"/>
    </source>
</evidence>
<evidence type="ECO:0000256" key="5">
    <source>
        <dbReference type="ARBA" id="ARBA00022840"/>
    </source>
</evidence>
<keyword evidence="2" id="KW-0808">Transferase</keyword>
<dbReference type="GO" id="GO:0005524">
    <property type="term" value="F:ATP binding"/>
    <property type="evidence" value="ECO:0007669"/>
    <property type="project" value="UniProtKB-KW"/>
</dbReference>
<evidence type="ECO:0000256" key="2">
    <source>
        <dbReference type="ARBA" id="ARBA00022679"/>
    </source>
</evidence>
<keyword evidence="4" id="KW-0418">Kinase</keyword>
<reference evidence="7" key="2">
    <citation type="submission" date="2021-02" db="EMBL/GenBank/DDBJ databases">
        <authorList>
            <person name="Kimball J.A."/>
            <person name="Haas M.W."/>
            <person name="Macchietto M."/>
            <person name="Kono T."/>
            <person name="Duquette J."/>
            <person name="Shao M."/>
        </authorList>
    </citation>
    <scope>NUCLEOTIDE SEQUENCE</scope>
    <source>
        <tissue evidence="7">Fresh leaf tissue</tissue>
    </source>
</reference>
<dbReference type="GO" id="GO:0004674">
    <property type="term" value="F:protein serine/threonine kinase activity"/>
    <property type="evidence" value="ECO:0007669"/>
    <property type="project" value="UniProtKB-KW"/>
</dbReference>